<keyword evidence="9" id="KW-1185">Reference proteome</keyword>
<keyword evidence="4 6" id="KW-1133">Transmembrane helix</keyword>
<dbReference type="PROSITE" id="PS50850">
    <property type="entry name" value="MFS"/>
    <property type="match status" value="1"/>
</dbReference>
<protein>
    <submittedName>
        <fullName evidence="8">Nicotinamide mononucleotide permease</fullName>
    </submittedName>
</protein>
<feature type="transmembrane region" description="Helical" evidence="6">
    <location>
        <begin position="422"/>
        <end position="447"/>
    </location>
</feature>
<dbReference type="FunFam" id="1.20.1250.20:FF:000013">
    <property type="entry name" value="MFS general substrate transporter"/>
    <property type="match status" value="1"/>
</dbReference>
<dbReference type="InterPro" id="IPR011701">
    <property type="entry name" value="MFS"/>
</dbReference>
<evidence type="ECO:0000256" key="5">
    <source>
        <dbReference type="ARBA" id="ARBA00023136"/>
    </source>
</evidence>
<organism evidence="8 9">
    <name type="scientific">Coleophoma cylindrospora</name>
    <dbReference type="NCBI Taxonomy" id="1849047"/>
    <lineage>
        <taxon>Eukaryota</taxon>
        <taxon>Fungi</taxon>
        <taxon>Dikarya</taxon>
        <taxon>Ascomycota</taxon>
        <taxon>Pezizomycotina</taxon>
        <taxon>Leotiomycetes</taxon>
        <taxon>Helotiales</taxon>
        <taxon>Dermateaceae</taxon>
        <taxon>Coleophoma</taxon>
    </lineage>
</organism>
<feature type="transmembrane region" description="Helical" evidence="6">
    <location>
        <begin position="203"/>
        <end position="223"/>
    </location>
</feature>
<feature type="transmembrane region" description="Helical" evidence="6">
    <location>
        <begin position="395"/>
        <end position="416"/>
    </location>
</feature>
<dbReference type="GO" id="GO:0022857">
    <property type="term" value="F:transmembrane transporter activity"/>
    <property type="evidence" value="ECO:0007669"/>
    <property type="project" value="InterPro"/>
</dbReference>
<comment type="caution">
    <text evidence="8">The sequence shown here is derived from an EMBL/GenBank/DDBJ whole genome shotgun (WGS) entry which is preliminary data.</text>
</comment>
<dbReference type="Proteomes" id="UP000256645">
    <property type="component" value="Unassembled WGS sequence"/>
</dbReference>
<dbReference type="FunFam" id="1.20.1250.20:FF:000018">
    <property type="entry name" value="MFS transporter permease"/>
    <property type="match status" value="1"/>
</dbReference>
<feature type="transmembrane region" description="Helical" evidence="6">
    <location>
        <begin position="336"/>
        <end position="355"/>
    </location>
</feature>
<feature type="transmembrane region" description="Helical" evidence="6">
    <location>
        <begin position="171"/>
        <end position="191"/>
    </location>
</feature>
<proteinExistence type="predicted"/>
<dbReference type="EMBL" id="PDLM01000001">
    <property type="protein sequence ID" value="RDW88967.1"/>
    <property type="molecule type" value="Genomic_DNA"/>
</dbReference>
<keyword evidence="3 6" id="KW-0812">Transmembrane</keyword>
<dbReference type="AlphaFoldDB" id="A0A3D8SRP6"/>
<dbReference type="PANTHER" id="PTHR43791:SF75">
    <property type="entry name" value="TRANSPORTER, PUTATIVE (AFU_ORTHOLOGUE AFUA_2G00110)-RELATED"/>
    <property type="match status" value="1"/>
</dbReference>
<dbReference type="InterPro" id="IPR020846">
    <property type="entry name" value="MFS_dom"/>
</dbReference>
<dbReference type="Gene3D" id="1.20.1250.20">
    <property type="entry name" value="MFS general substrate transporter like domains"/>
    <property type="match status" value="2"/>
</dbReference>
<feature type="domain" description="Major facilitator superfamily (MFS) profile" evidence="7">
    <location>
        <begin position="45"/>
        <end position="452"/>
    </location>
</feature>
<evidence type="ECO:0000259" key="7">
    <source>
        <dbReference type="PROSITE" id="PS50850"/>
    </source>
</evidence>
<evidence type="ECO:0000313" key="9">
    <source>
        <dbReference type="Proteomes" id="UP000256645"/>
    </source>
</evidence>
<evidence type="ECO:0000256" key="6">
    <source>
        <dbReference type="SAM" id="Phobius"/>
    </source>
</evidence>
<dbReference type="OrthoDB" id="2985014at2759"/>
<comment type="subcellular location">
    <subcellularLocation>
        <location evidence="1">Membrane</location>
        <topology evidence="1">Multi-pass membrane protein</topology>
    </subcellularLocation>
</comment>
<dbReference type="SUPFAM" id="SSF103473">
    <property type="entry name" value="MFS general substrate transporter"/>
    <property type="match status" value="1"/>
</dbReference>
<evidence type="ECO:0000256" key="2">
    <source>
        <dbReference type="ARBA" id="ARBA00022448"/>
    </source>
</evidence>
<accession>A0A3D8SRP6</accession>
<evidence type="ECO:0000313" key="8">
    <source>
        <dbReference type="EMBL" id="RDW88967.1"/>
    </source>
</evidence>
<feature type="transmembrane region" description="Helical" evidence="6">
    <location>
        <begin position="361"/>
        <end position="383"/>
    </location>
</feature>
<reference evidence="8 9" key="1">
    <citation type="journal article" date="2018" name="IMA Fungus">
        <title>IMA Genome-F 9: Draft genome sequence of Annulohypoxylon stygium, Aspergillus mulundensis, Berkeleyomyces basicola (syn. Thielaviopsis basicola), Ceratocystis smalleyi, two Cercospora beticola strains, Coleophoma cylindrospora, Fusarium fracticaudum, Phialophora cf. hyalina, and Morchella septimelata.</title>
        <authorList>
            <person name="Wingfield B.D."/>
            <person name="Bills G.F."/>
            <person name="Dong Y."/>
            <person name="Huang W."/>
            <person name="Nel W.J."/>
            <person name="Swalarsk-Parry B.S."/>
            <person name="Vaghefi N."/>
            <person name="Wilken P.M."/>
            <person name="An Z."/>
            <person name="de Beer Z.W."/>
            <person name="De Vos L."/>
            <person name="Chen L."/>
            <person name="Duong T.A."/>
            <person name="Gao Y."/>
            <person name="Hammerbacher A."/>
            <person name="Kikkert J.R."/>
            <person name="Li Y."/>
            <person name="Li H."/>
            <person name="Li K."/>
            <person name="Li Q."/>
            <person name="Liu X."/>
            <person name="Ma X."/>
            <person name="Naidoo K."/>
            <person name="Pethybridge S.J."/>
            <person name="Sun J."/>
            <person name="Steenkamp E.T."/>
            <person name="van der Nest M.A."/>
            <person name="van Wyk S."/>
            <person name="Wingfield M.J."/>
            <person name="Xiong C."/>
            <person name="Yue Q."/>
            <person name="Zhang X."/>
        </authorList>
    </citation>
    <scope>NUCLEOTIDE SEQUENCE [LARGE SCALE GENOMIC DNA]</scope>
    <source>
        <strain evidence="8 9">BP6252</strain>
    </source>
</reference>
<evidence type="ECO:0000256" key="4">
    <source>
        <dbReference type="ARBA" id="ARBA00022989"/>
    </source>
</evidence>
<name>A0A3D8SRP6_9HELO</name>
<gene>
    <name evidence="8" type="ORF">BP6252_00999</name>
</gene>
<evidence type="ECO:0000256" key="3">
    <source>
        <dbReference type="ARBA" id="ARBA00022692"/>
    </source>
</evidence>
<feature type="transmembrane region" description="Helical" evidence="6">
    <location>
        <begin position="110"/>
        <end position="134"/>
    </location>
</feature>
<dbReference type="GO" id="GO:0016020">
    <property type="term" value="C:membrane"/>
    <property type="evidence" value="ECO:0007669"/>
    <property type="project" value="UniProtKB-SubCell"/>
</dbReference>
<sequence length="483" mass="53174">MPTLPESKPDDIGVLEKSDIDNGISQVIVPDDRQRYLRNIFDRRVLPLVCLLYVFSYLDRGNIGNAKTAGAQADLGLSSKQWTWVLNAFYITYEVFEWTTMLWKILPAHIFVSVLCVGWGAAAICSGVVSNLAGLAACRAILGICEVMLATGSPFYLSMFYQRHELGLRMAFLLGSSPLANCFASAVAYGITHINSSWADWRWLFVIEGLPTIIIAPFIFFFLPDSPSLARFLTEEEKTLAVERIQMRDTTAKSKVHWHQYLAGMADYKTYVHALIQFAWNYSFASLSNFLPTIINEMGFTSVDAQGLTAPPYFAACLCCIAGALVSDRWGKRGPLIAFFGALSFLGYLMLLVTTKTSVRYAGVFFACCGTFPIVALNLTWVLNNLGSDSKKGASLAVVATVGQLTSFLGSAVFPNSAGPKYTLGCALGCGFCALIVVAALALHFVLARENRRRDRENGPVFADENLDLSNLGDKHPKFRYFT</sequence>
<keyword evidence="5 6" id="KW-0472">Membrane</keyword>
<dbReference type="Pfam" id="PF07690">
    <property type="entry name" value="MFS_1"/>
    <property type="match status" value="1"/>
</dbReference>
<dbReference type="PANTHER" id="PTHR43791">
    <property type="entry name" value="PERMEASE-RELATED"/>
    <property type="match status" value="1"/>
</dbReference>
<feature type="transmembrane region" description="Helical" evidence="6">
    <location>
        <begin position="140"/>
        <end position="159"/>
    </location>
</feature>
<keyword evidence="2" id="KW-0813">Transport</keyword>
<dbReference type="InterPro" id="IPR036259">
    <property type="entry name" value="MFS_trans_sf"/>
</dbReference>
<evidence type="ECO:0000256" key="1">
    <source>
        <dbReference type="ARBA" id="ARBA00004141"/>
    </source>
</evidence>